<feature type="compositionally biased region" description="Polar residues" evidence="3">
    <location>
        <begin position="305"/>
        <end position="314"/>
    </location>
</feature>
<dbReference type="GeneTree" id="ENSGT00940000160368"/>
<evidence type="ECO:0000256" key="3">
    <source>
        <dbReference type="SAM" id="MobiDB-lite"/>
    </source>
</evidence>
<reference evidence="5" key="2">
    <citation type="submission" date="2025-09" db="UniProtKB">
        <authorList>
            <consortium name="Ensembl"/>
        </authorList>
    </citation>
    <scope>IDENTIFICATION</scope>
</reference>
<dbReference type="PANTHER" id="PTHR24055">
    <property type="entry name" value="MITOGEN-ACTIVATED PROTEIN KINASE"/>
    <property type="match status" value="1"/>
</dbReference>
<dbReference type="PROSITE" id="PS50011">
    <property type="entry name" value="PROTEIN_KINASE_DOM"/>
    <property type="match status" value="1"/>
</dbReference>
<dbReference type="Ensembl" id="ENSOSIT00000003147.1">
    <property type="protein sequence ID" value="ENSOSIP00000002932.1"/>
    <property type="gene ID" value="ENSOSIG00000001869.1"/>
</dbReference>
<dbReference type="InterPro" id="IPR000719">
    <property type="entry name" value="Prot_kinase_dom"/>
</dbReference>
<feature type="compositionally biased region" description="Polar residues" evidence="3">
    <location>
        <begin position="248"/>
        <end position="264"/>
    </location>
</feature>
<proteinExistence type="predicted"/>
<dbReference type="AlphaFoldDB" id="A0A8C7WSZ4"/>
<feature type="region of interest" description="Disordered" evidence="3">
    <location>
        <begin position="377"/>
        <end position="396"/>
    </location>
</feature>
<dbReference type="InterPro" id="IPR050117">
    <property type="entry name" value="MAPK"/>
</dbReference>
<dbReference type="SUPFAM" id="SSF56112">
    <property type="entry name" value="Protein kinase-like (PK-like)"/>
    <property type="match status" value="1"/>
</dbReference>
<evidence type="ECO:0000256" key="1">
    <source>
        <dbReference type="ARBA" id="ARBA00022741"/>
    </source>
</evidence>
<dbReference type="Pfam" id="PF00069">
    <property type="entry name" value="Pkinase"/>
    <property type="match status" value="1"/>
</dbReference>
<dbReference type="Gene3D" id="1.10.510.10">
    <property type="entry name" value="Transferase(Phosphotransferase) domain 1"/>
    <property type="match status" value="1"/>
</dbReference>
<evidence type="ECO:0000313" key="6">
    <source>
        <dbReference type="Proteomes" id="UP000694383"/>
    </source>
</evidence>
<keyword evidence="6" id="KW-1185">Reference proteome</keyword>
<dbReference type="Proteomes" id="UP000694383">
    <property type="component" value="Unplaced"/>
</dbReference>
<evidence type="ECO:0000259" key="4">
    <source>
        <dbReference type="PROSITE" id="PS50011"/>
    </source>
</evidence>
<sequence length="396" mass="44636">MSLPVGTELLNCWWETSSMASKYGHQLKVVLSKRLTCVFVWRPVDVWAVGCLIIEMLTSQPLFPGESDLDQIHHIVRCFGEHLKKDCPAFSVLLFSETILVVGNLMTHHQELFYRNPVFSGVKLPECSGSVSLQQRFPTIPAAGINLAQRCLEMDPERRAQCSELLQNPLFTEDSFHIRFLEELNVNIQKEQRETSTLPKITKTPRSERDEKRNTGKDKKQTKDMDEKTSKERMEKTKGKPLLKIFKTSRNTSESQMSKQSKTGSKGIHPSVTKSKHGKAHGGEFSKPSESSKLVKIQIFESGDATKTPSSPKNKNPDVPTPKLVVHPRQEHLQHAKDNCGSAPDKHLVNIRTFSKSESSQEFAKSWSNMSFKVPQLFTPSSPRTPIPSAVNETNT</sequence>
<feature type="domain" description="Protein kinase" evidence="4">
    <location>
        <begin position="1"/>
        <end position="171"/>
    </location>
</feature>
<name>A0A8C7WSZ4_9TELE</name>
<organism evidence="5 6">
    <name type="scientific">Oryzias sinensis</name>
    <name type="common">Chinese medaka</name>
    <dbReference type="NCBI Taxonomy" id="183150"/>
    <lineage>
        <taxon>Eukaryota</taxon>
        <taxon>Metazoa</taxon>
        <taxon>Chordata</taxon>
        <taxon>Craniata</taxon>
        <taxon>Vertebrata</taxon>
        <taxon>Euteleostomi</taxon>
        <taxon>Actinopterygii</taxon>
        <taxon>Neopterygii</taxon>
        <taxon>Teleostei</taxon>
        <taxon>Neoteleostei</taxon>
        <taxon>Acanthomorphata</taxon>
        <taxon>Ovalentaria</taxon>
        <taxon>Atherinomorphae</taxon>
        <taxon>Beloniformes</taxon>
        <taxon>Adrianichthyidae</taxon>
        <taxon>Oryziinae</taxon>
        <taxon>Oryzias</taxon>
    </lineage>
</organism>
<reference evidence="5" key="1">
    <citation type="submission" date="2025-08" db="UniProtKB">
        <authorList>
            <consortium name="Ensembl"/>
        </authorList>
    </citation>
    <scope>IDENTIFICATION</scope>
</reference>
<evidence type="ECO:0000313" key="5">
    <source>
        <dbReference type="Ensembl" id="ENSOSIP00000002932.1"/>
    </source>
</evidence>
<keyword evidence="2" id="KW-0067">ATP-binding</keyword>
<feature type="region of interest" description="Disordered" evidence="3">
    <location>
        <begin position="192"/>
        <end position="323"/>
    </location>
</feature>
<dbReference type="GO" id="GO:0005524">
    <property type="term" value="F:ATP binding"/>
    <property type="evidence" value="ECO:0007669"/>
    <property type="project" value="UniProtKB-KW"/>
</dbReference>
<keyword evidence="1" id="KW-0547">Nucleotide-binding</keyword>
<dbReference type="InterPro" id="IPR011009">
    <property type="entry name" value="Kinase-like_dom_sf"/>
</dbReference>
<dbReference type="GO" id="GO:0004672">
    <property type="term" value="F:protein kinase activity"/>
    <property type="evidence" value="ECO:0007669"/>
    <property type="project" value="InterPro"/>
</dbReference>
<feature type="compositionally biased region" description="Basic and acidic residues" evidence="3">
    <location>
        <begin position="205"/>
        <end position="238"/>
    </location>
</feature>
<evidence type="ECO:0000256" key="2">
    <source>
        <dbReference type="ARBA" id="ARBA00022840"/>
    </source>
</evidence>
<protein>
    <recommendedName>
        <fullName evidence="4">Protein kinase domain-containing protein</fullName>
    </recommendedName>
</protein>
<accession>A0A8C7WSZ4</accession>